<dbReference type="PATRIC" id="fig|1641812.3.peg.2598"/>
<evidence type="ECO:0000313" key="1">
    <source>
        <dbReference type="EMBL" id="AKE64857.1"/>
    </source>
</evidence>
<protein>
    <submittedName>
        <fullName evidence="1">Uncharacterized protein</fullName>
    </submittedName>
</protein>
<organism evidence="1 2">
    <name type="scientific">Microcystis aeruginosa NIES-2549</name>
    <dbReference type="NCBI Taxonomy" id="1641812"/>
    <lineage>
        <taxon>Bacteria</taxon>
        <taxon>Bacillati</taxon>
        <taxon>Cyanobacteriota</taxon>
        <taxon>Cyanophyceae</taxon>
        <taxon>Oscillatoriophycideae</taxon>
        <taxon>Chroococcales</taxon>
        <taxon>Microcystaceae</taxon>
        <taxon>Microcystis</taxon>
    </lineage>
</organism>
<accession>A0A0F6U4S8</accession>
<proteinExistence type="predicted"/>
<sequence>MNPQTVKKFTRLTIASVDRAREMAINGWEGDSYPYSQSQALLAEN</sequence>
<dbReference type="AlphaFoldDB" id="A0A0F6U4S8"/>
<name>A0A0F6U4S8_MICAE</name>
<gene>
    <name evidence="1" type="ORF">MYAER_2513</name>
</gene>
<dbReference type="Proteomes" id="UP000034103">
    <property type="component" value="Chromosome"/>
</dbReference>
<evidence type="ECO:0000313" key="2">
    <source>
        <dbReference type="Proteomes" id="UP000034103"/>
    </source>
</evidence>
<dbReference type="EMBL" id="CP011304">
    <property type="protein sequence ID" value="AKE64857.1"/>
    <property type="molecule type" value="Genomic_DNA"/>
</dbReference>
<dbReference type="HOGENOM" id="CLU_3201996_0_0_3"/>
<reference evidence="1 2" key="1">
    <citation type="journal article" date="2015" name="Genome Announc.">
        <title>Complete Genome Sequence of Microcystis aeruginosa NIES-2549, a Bloom-Forming Cyanobacterium from Lake Kasumigaura, Japan.</title>
        <authorList>
            <person name="Yamaguchi H."/>
            <person name="Suzuki S."/>
            <person name="Tanabe Y."/>
            <person name="Osana Y."/>
            <person name="Shimura Y."/>
            <person name="Ishida K."/>
            <person name="Kawachi M."/>
        </authorList>
    </citation>
    <scope>NUCLEOTIDE SEQUENCE [LARGE SCALE GENOMIC DNA]</scope>
    <source>
        <strain evidence="1 2">NIES-2549</strain>
    </source>
</reference>